<dbReference type="InterPro" id="IPR051609">
    <property type="entry name" value="NmrA/Isoflavone_reductase-like"/>
</dbReference>
<dbReference type="Gene3D" id="3.90.25.10">
    <property type="entry name" value="UDP-galactose 4-epimerase, domain 1"/>
    <property type="match status" value="1"/>
</dbReference>
<dbReference type="GO" id="GO:0016491">
    <property type="term" value="F:oxidoreductase activity"/>
    <property type="evidence" value="ECO:0007669"/>
    <property type="project" value="UniProtKB-KW"/>
</dbReference>
<dbReference type="Gene3D" id="3.40.50.720">
    <property type="entry name" value="NAD(P)-binding Rossmann-like Domain"/>
    <property type="match status" value="1"/>
</dbReference>
<evidence type="ECO:0000313" key="4">
    <source>
        <dbReference type="EMBL" id="SAY44030.1"/>
    </source>
</evidence>
<evidence type="ECO:0000256" key="1">
    <source>
        <dbReference type="ARBA" id="ARBA00022857"/>
    </source>
</evidence>
<keyword evidence="1" id="KW-0521">NADP</keyword>
<dbReference type="InterPro" id="IPR036291">
    <property type="entry name" value="NAD(P)-bd_dom_sf"/>
</dbReference>
<dbReference type="Pfam" id="PF05368">
    <property type="entry name" value="NmrA"/>
    <property type="match status" value="1"/>
</dbReference>
<dbReference type="PANTHER" id="PTHR47706">
    <property type="entry name" value="NMRA-LIKE FAMILY PROTEIN"/>
    <property type="match status" value="1"/>
</dbReference>
<name>A0A1C3HG52_SERMA</name>
<keyword evidence="2" id="KW-0560">Oxidoreductase</keyword>
<proteinExistence type="predicted"/>
<dbReference type="PANTHER" id="PTHR47706:SF6">
    <property type="entry name" value="NMRA-LIKE FAMILY PROTEIN (AFU_ORTHOLOGUE AFUA_6G00280)"/>
    <property type="match status" value="1"/>
</dbReference>
<reference evidence="4" key="1">
    <citation type="submission" date="2016-05" db="EMBL/GenBank/DDBJ databases">
        <authorList>
            <person name="Cock P.J.A."/>
            <person name="Cock P.J.A."/>
        </authorList>
    </citation>
    <scope>NUCLEOTIDE SEQUENCE</scope>
    <source>
        <strain evidence="4">PWN146_assembly</strain>
    </source>
</reference>
<protein>
    <submittedName>
        <fullName evidence="4">NmrA-like family protein</fullName>
    </submittedName>
</protein>
<dbReference type="AlphaFoldDB" id="A0A1C3HG52"/>
<feature type="domain" description="NmrA-like" evidence="3">
    <location>
        <begin position="10"/>
        <end position="261"/>
    </location>
</feature>
<gene>
    <name evidence="4" type="ORF">PWN146_02727</name>
</gene>
<accession>A0A1C3HG52</accession>
<dbReference type="CDD" id="cd05259">
    <property type="entry name" value="PCBER_SDR_a"/>
    <property type="match status" value="1"/>
</dbReference>
<dbReference type="EMBL" id="LT575490">
    <property type="protein sequence ID" value="SAY44030.1"/>
    <property type="molecule type" value="Genomic_DNA"/>
</dbReference>
<dbReference type="InterPro" id="IPR008030">
    <property type="entry name" value="NmrA-like"/>
</dbReference>
<sequence length="315" mass="34578">MKSTNPSINTVLILGAGELGLPVLRAMSRQARLHHALNISVLLRPEAARAVTGPHRARRDALARLGIAVVEGDLQQNSVDELSALLRGFDAVINCSGFVGGAGTQIKITQAVLQAGVARYFPWQFGVDYDVVGTGSGQQVWDEQLEVRHLLRAQKATEWVIVSTGIFTSYLFDPGFGVVDVATKTVRALGDWRYAVTLTTPEDIGRLTAAIFFHRPAFCNQVVYIAGDTLTYRELADVMQAHWGVEVNRVLLNKERLQEEVLNHPRDVGAKYRLAFARPDGVAWDKAKTFNARQGIATTTAEQWLAQQCPTSQDG</sequence>
<dbReference type="SUPFAM" id="SSF51735">
    <property type="entry name" value="NAD(P)-binding Rossmann-fold domains"/>
    <property type="match status" value="1"/>
</dbReference>
<organism evidence="4">
    <name type="scientific">Serratia marcescens</name>
    <dbReference type="NCBI Taxonomy" id="615"/>
    <lineage>
        <taxon>Bacteria</taxon>
        <taxon>Pseudomonadati</taxon>
        <taxon>Pseudomonadota</taxon>
        <taxon>Gammaproteobacteria</taxon>
        <taxon>Enterobacterales</taxon>
        <taxon>Yersiniaceae</taxon>
        <taxon>Serratia</taxon>
    </lineage>
</organism>
<dbReference type="InterPro" id="IPR045312">
    <property type="entry name" value="PCBER-like"/>
</dbReference>
<evidence type="ECO:0000259" key="3">
    <source>
        <dbReference type="Pfam" id="PF05368"/>
    </source>
</evidence>
<evidence type="ECO:0000256" key="2">
    <source>
        <dbReference type="ARBA" id="ARBA00023002"/>
    </source>
</evidence>